<dbReference type="InterPro" id="IPR004843">
    <property type="entry name" value="Calcineurin-like_PHP"/>
</dbReference>
<keyword evidence="12" id="KW-0968">Cytoplasmic vesicle</keyword>
<dbReference type="PRINTS" id="PR00114">
    <property type="entry name" value="STPHPHTASE"/>
</dbReference>
<gene>
    <name evidence="17" type="ORF">CLUMA_CG018013</name>
</gene>
<dbReference type="GO" id="GO:0005198">
    <property type="term" value="F:structural molecule activity"/>
    <property type="evidence" value="ECO:0007669"/>
    <property type="project" value="InterPro"/>
</dbReference>
<accession>A0A1J1IYG9</accession>
<evidence type="ECO:0000256" key="7">
    <source>
        <dbReference type="ARBA" id="ARBA00022737"/>
    </source>
</evidence>
<comment type="similarity">
    <text evidence="14">Belongs to the PPP phosphatase family.</text>
</comment>
<dbReference type="Gene3D" id="3.60.21.10">
    <property type="match status" value="1"/>
</dbReference>
<dbReference type="Pfam" id="PF23953">
    <property type="entry name" value="TPR_COPA_B"/>
    <property type="match status" value="1"/>
</dbReference>
<dbReference type="InterPro" id="IPR006186">
    <property type="entry name" value="Ser/Thr-sp_prot-phosphatase"/>
</dbReference>
<dbReference type="SUPFAM" id="SSF56300">
    <property type="entry name" value="Metallo-dependent phosphatases"/>
    <property type="match status" value="1"/>
</dbReference>
<feature type="repeat" description="WD" evidence="13">
    <location>
        <begin position="360"/>
        <end position="392"/>
    </location>
</feature>
<dbReference type="InterPro" id="IPR001680">
    <property type="entry name" value="WD40_rpt"/>
</dbReference>
<keyword evidence="11" id="KW-0472">Membrane</keyword>
<evidence type="ECO:0000256" key="5">
    <source>
        <dbReference type="ARBA" id="ARBA00022490"/>
    </source>
</evidence>
<dbReference type="GO" id="GO:0006886">
    <property type="term" value="P:intracellular protein transport"/>
    <property type="evidence" value="ECO:0007669"/>
    <property type="project" value="InterPro"/>
</dbReference>
<dbReference type="Gene3D" id="1.25.40.470">
    <property type="match status" value="1"/>
</dbReference>
<dbReference type="PANTHER" id="PTHR19876">
    <property type="entry name" value="COATOMER"/>
    <property type="match status" value="1"/>
</dbReference>
<dbReference type="InterPro" id="IPR015943">
    <property type="entry name" value="WD40/YVTN_repeat-like_dom_sf"/>
</dbReference>
<dbReference type="CDD" id="cd00200">
    <property type="entry name" value="WD40"/>
    <property type="match status" value="1"/>
</dbReference>
<dbReference type="FunFam" id="2.130.10.10:FF:000008">
    <property type="entry name" value="Coatomer subunit beta"/>
    <property type="match status" value="1"/>
</dbReference>
<feature type="compositionally biased region" description="Polar residues" evidence="15">
    <location>
        <begin position="1107"/>
        <end position="1117"/>
    </location>
</feature>
<dbReference type="STRING" id="568069.A0A1J1IYG9"/>
<dbReference type="Gene3D" id="2.130.10.10">
    <property type="entry name" value="YVTN repeat-like/Quinoprotein amine dehydrogenase"/>
    <property type="match status" value="1"/>
</dbReference>
<dbReference type="EC" id="3.1.3.16" evidence="14"/>
<comment type="similarity">
    <text evidence="3">Belongs to the WD repeat COPB2 family.</text>
</comment>
<keyword evidence="9" id="KW-0653">Protein transport</keyword>
<dbReference type="InterPro" id="IPR020472">
    <property type="entry name" value="WD40_PAC1"/>
</dbReference>
<evidence type="ECO:0000256" key="6">
    <source>
        <dbReference type="ARBA" id="ARBA00022574"/>
    </source>
</evidence>
<dbReference type="SUPFAM" id="SSF50978">
    <property type="entry name" value="WD40 repeat-like"/>
    <property type="match status" value="2"/>
</dbReference>
<dbReference type="GO" id="GO:0006891">
    <property type="term" value="P:intra-Golgi vesicle-mediated transport"/>
    <property type="evidence" value="ECO:0007669"/>
    <property type="project" value="TreeGrafter"/>
</dbReference>
<feature type="region of interest" description="Disordered" evidence="15">
    <location>
        <begin position="1107"/>
        <end position="1196"/>
    </location>
</feature>
<dbReference type="EMBL" id="CVRI01000064">
    <property type="protein sequence ID" value="CRL05331.1"/>
    <property type="molecule type" value="Genomic_DNA"/>
</dbReference>
<dbReference type="Proteomes" id="UP000183832">
    <property type="component" value="Unassembled WGS sequence"/>
</dbReference>
<feature type="repeat" description="WD" evidence="13">
    <location>
        <begin position="490"/>
        <end position="521"/>
    </location>
</feature>
<dbReference type="Pfam" id="PF00149">
    <property type="entry name" value="Metallophos"/>
    <property type="match status" value="1"/>
</dbReference>
<dbReference type="PANTHER" id="PTHR19876:SF2">
    <property type="entry name" value="COATOMER SUBUNIT BETA"/>
    <property type="match status" value="1"/>
</dbReference>
<dbReference type="InterPro" id="IPR036322">
    <property type="entry name" value="WD40_repeat_dom_sf"/>
</dbReference>
<dbReference type="SMART" id="SM00156">
    <property type="entry name" value="PP2Ac"/>
    <property type="match status" value="1"/>
</dbReference>
<evidence type="ECO:0000256" key="8">
    <source>
        <dbReference type="ARBA" id="ARBA00022892"/>
    </source>
</evidence>
<dbReference type="InterPro" id="IPR006692">
    <property type="entry name" value="Beta-prop_COPA/B_2nd"/>
</dbReference>
<evidence type="ECO:0000256" key="3">
    <source>
        <dbReference type="ARBA" id="ARBA00010844"/>
    </source>
</evidence>
<evidence type="ECO:0000256" key="12">
    <source>
        <dbReference type="ARBA" id="ARBA00023329"/>
    </source>
</evidence>
<dbReference type="GO" id="GO:0030126">
    <property type="term" value="C:COPI vesicle coat"/>
    <property type="evidence" value="ECO:0007669"/>
    <property type="project" value="TreeGrafter"/>
</dbReference>
<dbReference type="PROSITE" id="PS00125">
    <property type="entry name" value="SER_THR_PHOSPHATASE"/>
    <property type="match status" value="1"/>
</dbReference>
<dbReference type="GO" id="GO:0004722">
    <property type="term" value="F:protein serine/threonine phosphatase activity"/>
    <property type="evidence" value="ECO:0007669"/>
    <property type="project" value="UniProtKB-EC"/>
</dbReference>
<keyword evidence="10" id="KW-0333">Golgi apparatus</keyword>
<feature type="domain" description="Serine/threonine specific protein phosphatases" evidence="16">
    <location>
        <begin position="111"/>
        <end position="116"/>
    </location>
</feature>
<evidence type="ECO:0000256" key="14">
    <source>
        <dbReference type="RuleBase" id="RU004273"/>
    </source>
</evidence>
<protein>
    <recommendedName>
        <fullName evidence="14">Serine/threonine-protein phosphatase</fullName>
        <ecNumber evidence="14">3.1.3.16</ecNumber>
    </recommendedName>
</protein>
<feature type="repeat" description="WD" evidence="13">
    <location>
        <begin position="403"/>
        <end position="445"/>
    </location>
</feature>
<dbReference type="GO" id="GO:0006890">
    <property type="term" value="P:retrograde vesicle-mediated transport, Golgi to endoplasmic reticulum"/>
    <property type="evidence" value="ECO:0007669"/>
    <property type="project" value="TreeGrafter"/>
</dbReference>
<dbReference type="Pfam" id="PF00400">
    <property type="entry name" value="WD40"/>
    <property type="match status" value="5"/>
</dbReference>
<keyword evidence="7" id="KW-0677">Repeat</keyword>
<dbReference type="GO" id="GO:0000139">
    <property type="term" value="C:Golgi membrane"/>
    <property type="evidence" value="ECO:0007669"/>
    <property type="project" value="UniProtKB-SubCell"/>
</dbReference>
<feature type="compositionally biased region" description="Acidic residues" evidence="15">
    <location>
        <begin position="1164"/>
        <end position="1189"/>
    </location>
</feature>
<evidence type="ECO:0000313" key="18">
    <source>
        <dbReference type="Proteomes" id="UP000183832"/>
    </source>
</evidence>
<sequence length="1196" mass="135932">MSEYSDLDRQIEQLKRCEIIKENEVKVLCAKAREILVEEGNVQRVDSPVTVCGDIHGQFYDLKELFKVGGDVPETNYLFMGDFVDRGYYSVETFLLLLALKVRYPDRITLIRGNHESRQITQVYGFYDECLRKYGSITVWRYCTEVFDYLSLSAIIDGKIFCVHGGLSPSIQYLDQIRSIDRKQEVPHDGPMCDLLWSDPEDTHGWGVSPRGAGYLFGSDVVAQFNAANDIDMICRAHQLVMEGYKWHFNETVLTRKLNRESSIKMPLRLDIKRRLTSRSDRVKSVDLHPTEPWMLCALYNGHVHVMNYENQQMVKDFEVCDLPVRCARFVPRKNWIITGSDDMQVRIFNYNTLEKIHSFEAHTDYVRCIAVHPTQPLILTSSDDMLIKLWNWDKLWACQRVFEGHSHYVMQIVFNPKDNNTFASASLDRTVKVWQLGSNTANFTLEGHERGVNCVDYYHGGDKPYLISGADDRLVKIWDYQNKTCVQTLDGHAQNVSAVSFHPELPIILTGSEDGTVRIWHSGTCRLETSLNYGFERVWTIACMRGTNNVALGYDEGSIIIKVGREEPAMSMDINGGKIVWARHCEMQQANLKALPEGSIVKDGERLPVVVKDMGACEIFPQTIAHNPNGRFVVVCGDGEYIIYTSMALRNKAFGSAQEFVWALDSSEYAIRENSGAVKLFRNFKERKSFTPEYGAEGIFGGYLLGVKTSSGLSFYDWENLELIRRIEVQPRYVYWNEAGTLVCLATDESYFILRVDTGMIQQILETKGKIDEDGIEAAFDVLGEINETVKTGLWVGDCFIYTNSVNRIQYYVGGEIVTVSHLDRTMYLLGYVPKENRLYLGDKELNITSYCLLLSVLEYQTAVMRRDFDIADRVLPTIPKEHRTRVAHFLEKQGFMKQALQVSTDPEHCFDLALKIGDLTKALALARESDSPQKWSQLAEIATSQNKMELVKECLVKANDLGGLMLLASSSGDEEMMNNLKESSLAQGKFNVAFISMMLLGKLDECLDVLIETNRIPEAALFARTYLPSKVSHVLSLWKTELGKINEKAGQSLADPEQYENLFPGFQDAIKTQQFLAQKEPELLPAQYAMKIPMNIDRNAVEEMNQNESQGSFQYSKMDKPQNGVENSEELSEKIQLISLNEPPPPVASSSEPSKVRKNSLDEFDFDEDLDENIDTSDVYLDDEEILSDVSNGN</sequence>
<dbReference type="Pfam" id="PF04053">
    <property type="entry name" value="B-prop_COPA_B_2nd"/>
    <property type="match status" value="1"/>
</dbReference>
<dbReference type="PRINTS" id="PR00320">
    <property type="entry name" value="GPROTEINBRPT"/>
</dbReference>
<dbReference type="InterPro" id="IPR029052">
    <property type="entry name" value="Metallo-depent_PP-like"/>
</dbReference>
<dbReference type="CDD" id="cd07415">
    <property type="entry name" value="MPP_PP2A_PP4_PP6"/>
    <property type="match status" value="1"/>
</dbReference>
<dbReference type="GO" id="GO:0006888">
    <property type="term" value="P:endoplasmic reticulum to Golgi vesicle-mediated transport"/>
    <property type="evidence" value="ECO:0007669"/>
    <property type="project" value="TreeGrafter"/>
</dbReference>
<dbReference type="OrthoDB" id="2150324at2759"/>
<evidence type="ECO:0000313" key="17">
    <source>
        <dbReference type="EMBL" id="CRL05331.1"/>
    </source>
</evidence>
<dbReference type="PROSITE" id="PS50082">
    <property type="entry name" value="WD_REPEATS_2"/>
    <property type="match status" value="4"/>
</dbReference>
<dbReference type="AlphaFoldDB" id="A0A1J1IYG9"/>
<evidence type="ECO:0000256" key="15">
    <source>
        <dbReference type="SAM" id="MobiDB-lite"/>
    </source>
</evidence>
<feature type="repeat" description="WD" evidence="13">
    <location>
        <begin position="446"/>
        <end position="489"/>
    </location>
</feature>
<name>A0A1J1IYG9_9DIPT</name>
<evidence type="ECO:0000256" key="10">
    <source>
        <dbReference type="ARBA" id="ARBA00023034"/>
    </source>
</evidence>
<keyword evidence="4" id="KW-0813">Transport</keyword>
<evidence type="ECO:0000256" key="9">
    <source>
        <dbReference type="ARBA" id="ARBA00022927"/>
    </source>
</evidence>
<organism evidence="17 18">
    <name type="scientific">Clunio marinus</name>
    <dbReference type="NCBI Taxonomy" id="568069"/>
    <lineage>
        <taxon>Eukaryota</taxon>
        <taxon>Metazoa</taxon>
        <taxon>Ecdysozoa</taxon>
        <taxon>Arthropoda</taxon>
        <taxon>Hexapoda</taxon>
        <taxon>Insecta</taxon>
        <taxon>Pterygota</taxon>
        <taxon>Neoptera</taxon>
        <taxon>Endopterygota</taxon>
        <taxon>Diptera</taxon>
        <taxon>Nematocera</taxon>
        <taxon>Chironomoidea</taxon>
        <taxon>Chironomidae</taxon>
        <taxon>Clunio</taxon>
    </lineage>
</organism>
<dbReference type="SMART" id="SM00320">
    <property type="entry name" value="WD40"/>
    <property type="match status" value="6"/>
</dbReference>
<dbReference type="InterPro" id="IPR056176">
    <property type="entry name" value="TPR_COPA_B"/>
</dbReference>
<dbReference type="CDD" id="cd22947">
    <property type="entry name" value="Coatomer_WDAD_beta-like"/>
    <property type="match status" value="1"/>
</dbReference>
<dbReference type="FunFam" id="1.25.40.470:FF:000001">
    <property type="entry name" value="Coatomer subunit beta"/>
    <property type="match status" value="1"/>
</dbReference>
<evidence type="ECO:0000256" key="4">
    <source>
        <dbReference type="ARBA" id="ARBA00022448"/>
    </source>
</evidence>
<keyword evidence="6 13" id="KW-0853">WD repeat</keyword>
<evidence type="ECO:0000256" key="11">
    <source>
        <dbReference type="ARBA" id="ARBA00023136"/>
    </source>
</evidence>
<keyword evidence="18" id="KW-1185">Reference proteome</keyword>
<evidence type="ECO:0000259" key="16">
    <source>
        <dbReference type="PROSITE" id="PS00125"/>
    </source>
</evidence>
<reference evidence="17 18" key="1">
    <citation type="submission" date="2015-04" db="EMBL/GenBank/DDBJ databases">
        <authorList>
            <person name="Syromyatnikov M.Y."/>
            <person name="Popov V.N."/>
        </authorList>
    </citation>
    <scope>NUCLEOTIDE SEQUENCE [LARGE SCALE GENOMIC DNA]</scope>
</reference>
<dbReference type="PROSITE" id="PS50294">
    <property type="entry name" value="WD_REPEATS_REGION"/>
    <property type="match status" value="4"/>
</dbReference>
<dbReference type="InterPro" id="IPR050844">
    <property type="entry name" value="Coatomer_complex_subunit"/>
</dbReference>
<comment type="subcellular location">
    <subcellularLocation>
        <location evidence="2">Cytoplasmic vesicle</location>
        <location evidence="2">COPI-coated vesicle membrane</location>
        <topology evidence="2">Peripheral membrane protein</topology>
        <orientation evidence="2">Cytoplasmic side</orientation>
    </subcellularLocation>
    <subcellularLocation>
        <location evidence="1">Golgi apparatus membrane</location>
        <topology evidence="1">Peripheral membrane protein</topology>
        <orientation evidence="1">Cytoplasmic side</orientation>
    </subcellularLocation>
</comment>
<evidence type="ECO:0000256" key="13">
    <source>
        <dbReference type="PROSITE-ProRule" id="PRU00221"/>
    </source>
</evidence>
<comment type="catalytic activity">
    <reaction evidence="14">
        <text>O-phospho-L-threonyl-[protein] + H2O = L-threonyl-[protein] + phosphate</text>
        <dbReference type="Rhea" id="RHEA:47004"/>
        <dbReference type="Rhea" id="RHEA-COMP:11060"/>
        <dbReference type="Rhea" id="RHEA-COMP:11605"/>
        <dbReference type="ChEBI" id="CHEBI:15377"/>
        <dbReference type="ChEBI" id="CHEBI:30013"/>
        <dbReference type="ChEBI" id="CHEBI:43474"/>
        <dbReference type="ChEBI" id="CHEBI:61977"/>
        <dbReference type="EC" id="3.1.3.16"/>
    </reaction>
</comment>
<keyword evidence="8" id="KW-0931">ER-Golgi transport</keyword>
<evidence type="ECO:0000256" key="1">
    <source>
        <dbReference type="ARBA" id="ARBA00004255"/>
    </source>
</evidence>
<dbReference type="FunFam" id="3.60.21.10:FF:000111">
    <property type="entry name" value="Serine/threonine-protein phosphatase"/>
    <property type="match status" value="1"/>
</dbReference>
<evidence type="ECO:0000256" key="2">
    <source>
        <dbReference type="ARBA" id="ARBA00004347"/>
    </source>
</evidence>
<keyword evidence="14" id="KW-0378">Hydrolase</keyword>
<keyword evidence="5" id="KW-0963">Cytoplasm</keyword>
<proteinExistence type="inferred from homology"/>